<reference evidence="1 2" key="1">
    <citation type="journal article" date="2021" name="Commun. Biol.">
        <title>Genomic insights into the host specific adaptation of the Pneumocystis genus.</title>
        <authorList>
            <person name="Cisse O.H."/>
            <person name="Ma L."/>
            <person name="Dekker J.P."/>
            <person name="Khil P.P."/>
            <person name="Youn J.-H."/>
            <person name="Brenchley J.M."/>
            <person name="Blair R."/>
            <person name="Pahar B."/>
            <person name="Chabe M."/>
            <person name="Van Rompay K.K.A."/>
            <person name="Keesler R."/>
            <person name="Sukura A."/>
            <person name="Hirsch V."/>
            <person name="Kutty G."/>
            <person name="Liu Y."/>
            <person name="Peng L."/>
            <person name="Chen J."/>
            <person name="Song J."/>
            <person name="Weissenbacher-Lang C."/>
            <person name="Xu J."/>
            <person name="Upham N.S."/>
            <person name="Stajich J.E."/>
            <person name="Cuomo C.A."/>
            <person name="Cushion M.T."/>
            <person name="Kovacs J.A."/>
        </authorList>
    </citation>
    <scope>NUCLEOTIDE SEQUENCE [LARGE SCALE GENOMIC DNA]</scope>
    <source>
        <strain evidence="1 2">RABM</strain>
    </source>
</reference>
<sequence length="442" mass="50197">MRSQISSRKIRIIMLLVVDTLFFLTELIIGFVANSLALITDSFHLLNDIISLIISLWSIKLVLKKNPSEKYTYGWQRAEVLGALINGIFLIAICLAIFLEAIQRFFEHLEVRDPFLIFIIGVMGIFSNIFGLFLFHNFKHNHKDVKDACTNNQQKSEETVDFSSSIACRKTTRFFNPNSNKHINNTSKYDNNINENAGSFIETSSEKANEEFKDDIDETPVQMLLEHNLHNHAKPKNSPVQYPYNNLNMKGIVLHVFGDALGNIGVIITALFIWLTNFSWRYYADPFVSILVSIIISVNALPLVKSSSLILLQVAPKGIHIEDIKEDISSISDVISIHELHIWQLSDTKLIASAHILVNFSPDNAEKYMNLVASVRHCLHAYGIHSSTIQLEFQGVYPHKAFFTENNNDRKLSCCLLECVGGEECVDNRCCIFPDNKKNFVI</sequence>
<proteinExistence type="predicted"/>
<gene>
    <name evidence="1" type="ORF">PORY_000049</name>
</gene>
<dbReference type="Proteomes" id="UP000768646">
    <property type="component" value="Unassembled WGS sequence"/>
</dbReference>
<dbReference type="EMBL" id="JABTEG010000001">
    <property type="protein sequence ID" value="KAG4306061.1"/>
    <property type="molecule type" value="Genomic_DNA"/>
</dbReference>
<keyword evidence="2" id="KW-1185">Reference proteome</keyword>
<organism evidence="1 2">
    <name type="scientific">Pneumocystis oryctolagi</name>
    <dbReference type="NCBI Taxonomy" id="42067"/>
    <lineage>
        <taxon>Eukaryota</taxon>
        <taxon>Fungi</taxon>
        <taxon>Dikarya</taxon>
        <taxon>Ascomycota</taxon>
        <taxon>Taphrinomycotina</taxon>
        <taxon>Pneumocystomycetes</taxon>
        <taxon>Pneumocystaceae</taxon>
        <taxon>Pneumocystis</taxon>
    </lineage>
</organism>
<name>A0ACB7CE58_9ASCO</name>
<protein>
    <submittedName>
        <fullName evidence="1">Uncharacterized protein</fullName>
    </submittedName>
</protein>
<comment type="caution">
    <text evidence="1">The sequence shown here is derived from an EMBL/GenBank/DDBJ whole genome shotgun (WGS) entry which is preliminary data.</text>
</comment>
<evidence type="ECO:0000313" key="1">
    <source>
        <dbReference type="EMBL" id="KAG4306061.1"/>
    </source>
</evidence>
<accession>A0ACB7CE58</accession>
<evidence type="ECO:0000313" key="2">
    <source>
        <dbReference type="Proteomes" id="UP000768646"/>
    </source>
</evidence>